<dbReference type="InterPro" id="IPR019301">
    <property type="entry name" value="Flagellar_prot_FlgJ_N"/>
</dbReference>
<dbReference type="OrthoDB" id="9796740at2"/>
<dbReference type="EMBL" id="FQXS01000004">
    <property type="protein sequence ID" value="SHH56474.1"/>
    <property type="molecule type" value="Genomic_DNA"/>
</dbReference>
<dbReference type="STRING" id="1121409.SAMN02745124_00930"/>
<accession>A0A1M5U0J6</accession>
<name>A0A1M5U0J6_9BACT</name>
<proteinExistence type="predicted"/>
<keyword evidence="4" id="KW-1185">Reference proteome</keyword>
<keyword evidence="3" id="KW-0969">Cilium</keyword>
<feature type="region of interest" description="Disordered" evidence="1">
    <location>
        <begin position="1"/>
        <end position="29"/>
    </location>
</feature>
<protein>
    <submittedName>
        <fullName evidence="3">Flagellar protein FlgJ</fullName>
    </submittedName>
</protein>
<evidence type="ECO:0000313" key="4">
    <source>
        <dbReference type="Proteomes" id="UP000184139"/>
    </source>
</evidence>
<dbReference type="Proteomes" id="UP000184139">
    <property type="component" value="Unassembled WGS sequence"/>
</dbReference>
<feature type="domain" description="Flagellar protein FlgJ N-terminal" evidence="2">
    <location>
        <begin position="49"/>
        <end position="97"/>
    </location>
</feature>
<evidence type="ECO:0000313" key="3">
    <source>
        <dbReference type="EMBL" id="SHH56474.1"/>
    </source>
</evidence>
<keyword evidence="3" id="KW-0966">Cell projection</keyword>
<sequence>MNLTPIDPRTMLSATKPTLDPARQKERSLDDLRQYTREFEAIYINEMFKAMRKTIPDGGLIEKNMSTEIYEEAIDLELARSASAGRGIGLGEAMFEQLRQLI</sequence>
<organism evidence="3 4">
    <name type="scientific">Desulfofustis glycolicus DSM 9705</name>
    <dbReference type="NCBI Taxonomy" id="1121409"/>
    <lineage>
        <taxon>Bacteria</taxon>
        <taxon>Pseudomonadati</taxon>
        <taxon>Thermodesulfobacteriota</taxon>
        <taxon>Desulfobulbia</taxon>
        <taxon>Desulfobulbales</taxon>
        <taxon>Desulfocapsaceae</taxon>
        <taxon>Desulfofustis</taxon>
    </lineage>
</organism>
<evidence type="ECO:0000256" key="1">
    <source>
        <dbReference type="SAM" id="MobiDB-lite"/>
    </source>
</evidence>
<keyword evidence="3" id="KW-0282">Flagellum</keyword>
<reference evidence="3 4" key="1">
    <citation type="submission" date="2016-11" db="EMBL/GenBank/DDBJ databases">
        <authorList>
            <person name="Jaros S."/>
            <person name="Januszkiewicz K."/>
            <person name="Wedrychowicz H."/>
        </authorList>
    </citation>
    <scope>NUCLEOTIDE SEQUENCE [LARGE SCALE GENOMIC DNA]</scope>
    <source>
        <strain evidence="3 4">DSM 9705</strain>
    </source>
</reference>
<gene>
    <name evidence="3" type="ORF">SAMN02745124_00930</name>
</gene>
<evidence type="ECO:0000259" key="2">
    <source>
        <dbReference type="Pfam" id="PF10135"/>
    </source>
</evidence>
<dbReference type="Pfam" id="PF10135">
    <property type="entry name" value="Rod-binding"/>
    <property type="match status" value="1"/>
</dbReference>
<dbReference type="RefSeq" id="WP_073373701.1">
    <property type="nucleotide sequence ID" value="NZ_FQXS01000004.1"/>
</dbReference>
<dbReference type="AlphaFoldDB" id="A0A1M5U0J6"/>